<reference evidence="2" key="2">
    <citation type="submission" date="2020-09" db="EMBL/GenBank/DDBJ databases">
        <authorList>
            <person name="Sun Q."/>
            <person name="Ohkuma M."/>
        </authorList>
    </citation>
    <scope>NUCLEOTIDE SEQUENCE</scope>
    <source>
        <strain evidence="2">JCM 3086</strain>
    </source>
</reference>
<evidence type="ECO:0000313" key="3">
    <source>
        <dbReference type="Proteomes" id="UP000657574"/>
    </source>
</evidence>
<dbReference type="AlphaFoldDB" id="A0A917KIB6"/>
<dbReference type="RefSeq" id="WP_189311423.1">
    <property type="nucleotide sequence ID" value="NZ_BMQA01000007.1"/>
</dbReference>
<organism evidence="2 3">
    <name type="scientific">Streptomyces brasiliensis</name>
    <dbReference type="NCBI Taxonomy" id="1954"/>
    <lineage>
        <taxon>Bacteria</taxon>
        <taxon>Bacillati</taxon>
        <taxon>Actinomycetota</taxon>
        <taxon>Actinomycetes</taxon>
        <taxon>Kitasatosporales</taxon>
        <taxon>Streptomycetaceae</taxon>
        <taxon>Streptomyces</taxon>
    </lineage>
</organism>
<dbReference type="EMBL" id="BMQA01000007">
    <property type="protein sequence ID" value="GGJ15391.1"/>
    <property type="molecule type" value="Genomic_DNA"/>
</dbReference>
<proteinExistence type="predicted"/>
<reference evidence="2" key="1">
    <citation type="journal article" date="2014" name="Int. J. Syst. Evol. Microbiol.">
        <title>Complete genome sequence of Corynebacterium casei LMG S-19264T (=DSM 44701T), isolated from a smear-ripened cheese.</title>
        <authorList>
            <consortium name="US DOE Joint Genome Institute (JGI-PGF)"/>
            <person name="Walter F."/>
            <person name="Albersmeier A."/>
            <person name="Kalinowski J."/>
            <person name="Ruckert C."/>
        </authorList>
    </citation>
    <scope>NUCLEOTIDE SEQUENCE</scope>
    <source>
        <strain evidence="2">JCM 3086</strain>
    </source>
</reference>
<feature type="region of interest" description="Disordered" evidence="1">
    <location>
        <begin position="26"/>
        <end position="54"/>
    </location>
</feature>
<keyword evidence="3" id="KW-1185">Reference proteome</keyword>
<dbReference type="Proteomes" id="UP000657574">
    <property type="component" value="Unassembled WGS sequence"/>
</dbReference>
<gene>
    <name evidence="2" type="ORF">GCM10010121_027580</name>
</gene>
<accession>A0A917KIB6</accession>
<evidence type="ECO:0000313" key="2">
    <source>
        <dbReference type="EMBL" id="GGJ15391.1"/>
    </source>
</evidence>
<sequence>MTGTPGHDPANAPPTCRGFIRRCPLPRTRPNGSAAAAYAVGDSKPEGTGRELPMTGTELDSFAIDRDSGRGLAL</sequence>
<protein>
    <submittedName>
        <fullName evidence="2">Uncharacterized protein</fullName>
    </submittedName>
</protein>
<name>A0A917KIB6_9ACTN</name>
<comment type="caution">
    <text evidence="2">The sequence shown here is derived from an EMBL/GenBank/DDBJ whole genome shotgun (WGS) entry which is preliminary data.</text>
</comment>
<evidence type="ECO:0000256" key="1">
    <source>
        <dbReference type="SAM" id="MobiDB-lite"/>
    </source>
</evidence>